<keyword evidence="3 7" id="KW-0274">FAD</keyword>
<dbReference type="PROSITE" id="PS00573">
    <property type="entry name" value="PYRIDINE_REDOX_2"/>
    <property type="match status" value="1"/>
</dbReference>
<evidence type="ECO:0000259" key="9">
    <source>
        <dbReference type="Pfam" id="PF07992"/>
    </source>
</evidence>
<keyword evidence="6 7" id="KW-0676">Redox-active center</keyword>
<dbReference type="STRING" id="1603606.DSOUD_3139"/>
<proteinExistence type="inferred from homology"/>
<dbReference type="PATRIC" id="fig|1603606.3.peg.3384"/>
<dbReference type="PANTHER" id="PTHR48105">
    <property type="entry name" value="THIOREDOXIN REDUCTASE 1-RELATED-RELATED"/>
    <property type="match status" value="1"/>
</dbReference>
<dbReference type="InterPro" id="IPR036188">
    <property type="entry name" value="FAD/NAD-bd_sf"/>
</dbReference>
<evidence type="ECO:0000256" key="2">
    <source>
        <dbReference type="ARBA" id="ARBA00022630"/>
    </source>
</evidence>
<protein>
    <recommendedName>
        <fullName evidence="7">Thioredoxin reductase</fullName>
        <ecNumber evidence="7">1.8.1.9</ecNumber>
    </recommendedName>
</protein>
<evidence type="ECO:0000256" key="6">
    <source>
        <dbReference type="ARBA" id="ARBA00023284"/>
    </source>
</evidence>
<evidence type="ECO:0000313" key="11">
    <source>
        <dbReference type="Proteomes" id="UP000057158"/>
    </source>
</evidence>
<evidence type="ECO:0000256" key="5">
    <source>
        <dbReference type="ARBA" id="ARBA00023157"/>
    </source>
</evidence>
<dbReference type="Proteomes" id="UP000057158">
    <property type="component" value="Chromosome"/>
</dbReference>
<gene>
    <name evidence="10" type="primary">trxB-3</name>
    <name evidence="10" type="ORF">DSOUD_3139</name>
</gene>
<keyword evidence="5" id="KW-1015">Disulfide bond</keyword>
<evidence type="ECO:0000256" key="3">
    <source>
        <dbReference type="ARBA" id="ARBA00022827"/>
    </source>
</evidence>
<name>A0A0M4D516_9BACT</name>
<comment type="similarity">
    <text evidence="1 7">Belongs to the class-II pyridine nucleotide-disulfide oxidoreductase family.</text>
</comment>
<reference evidence="10 11" key="1">
    <citation type="submission" date="2015-07" db="EMBL/GenBank/DDBJ databases">
        <title>Isolation and Genomic Characterization of a Novel Halophilic Metal-Reducing Deltaproteobacterium from the Deep Subsurface.</title>
        <authorList>
            <person name="Badalamenti J.P."/>
            <person name="Summers Z.M."/>
            <person name="Gralnick J.A."/>
            <person name="Bond D.R."/>
        </authorList>
    </citation>
    <scope>NUCLEOTIDE SEQUENCE [LARGE SCALE GENOMIC DNA]</scope>
    <source>
        <strain evidence="10 11">WTL</strain>
    </source>
</reference>
<evidence type="ECO:0000256" key="4">
    <source>
        <dbReference type="ARBA" id="ARBA00023002"/>
    </source>
</evidence>
<feature type="domain" description="FAD/NAD(P)-binding" evidence="9">
    <location>
        <begin position="10"/>
        <end position="297"/>
    </location>
</feature>
<dbReference type="GO" id="GO:0005737">
    <property type="term" value="C:cytoplasm"/>
    <property type="evidence" value="ECO:0007669"/>
    <property type="project" value="InterPro"/>
</dbReference>
<dbReference type="InterPro" id="IPR008255">
    <property type="entry name" value="Pyr_nucl-diS_OxRdtase_2_AS"/>
</dbReference>
<evidence type="ECO:0000256" key="7">
    <source>
        <dbReference type="RuleBase" id="RU003880"/>
    </source>
</evidence>
<evidence type="ECO:0000313" key="10">
    <source>
        <dbReference type="EMBL" id="ALC17864.1"/>
    </source>
</evidence>
<dbReference type="Pfam" id="PF07992">
    <property type="entry name" value="Pyr_redox_2"/>
    <property type="match status" value="1"/>
</dbReference>
<dbReference type="RefSeq" id="WP_053551842.1">
    <property type="nucleotide sequence ID" value="NZ_CP010802.1"/>
</dbReference>
<dbReference type="Gene3D" id="3.50.50.60">
    <property type="entry name" value="FAD/NAD(P)-binding domain"/>
    <property type="match status" value="2"/>
</dbReference>
<dbReference type="NCBIfam" id="TIGR01292">
    <property type="entry name" value="TRX_reduct"/>
    <property type="match status" value="1"/>
</dbReference>
<dbReference type="OrthoDB" id="9806179at2"/>
<keyword evidence="2 7" id="KW-0285">Flavoprotein</keyword>
<dbReference type="InterPro" id="IPR050097">
    <property type="entry name" value="Ferredoxin-NADP_redctase_2"/>
</dbReference>
<dbReference type="KEGG" id="des:DSOUD_3139"/>
<dbReference type="EC" id="1.8.1.9" evidence="7"/>
<keyword evidence="4 7" id="KW-0560">Oxidoreductase</keyword>
<dbReference type="InterPro" id="IPR005982">
    <property type="entry name" value="Thioredox_Rdtase"/>
</dbReference>
<comment type="cofactor">
    <cofactor evidence="8">
        <name>FAD</name>
        <dbReference type="ChEBI" id="CHEBI:57692"/>
    </cofactor>
    <text evidence="8">Binds 1 FAD per subunit.</text>
</comment>
<dbReference type="EMBL" id="CP010802">
    <property type="protein sequence ID" value="ALC17864.1"/>
    <property type="molecule type" value="Genomic_DNA"/>
</dbReference>
<comment type="catalytic activity">
    <reaction evidence="7">
        <text>[thioredoxin]-dithiol + NADP(+) = [thioredoxin]-disulfide + NADPH + H(+)</text>
        <dbReference type="Rhea" id="RHEA:20345"/>
        <dbReference type="Rhea" id="RHEA-COMP:10698"/>
        <dbReference type="Rhea" id="RHEA-COMP:10700"/>
        <dbReference type="ChEBI" id="CHEBI:15378"/>
        <dbReference type="ChEBI" id="CHEBI:29950"/>
        <dbReference type="ChEBI" id="CHEBI:50058"/>
        <dbReference type="ChEBI" id="CHEBI:57783"/>
        <dbReference type="ChEBI" id="CHEBI:58349"/>
        <dbReference type="EC" id="1.8.1.9"/>
    </reaction>
</comment>
<dbReference type="GO" id="GO:0019430">
    <property type="term" value="P:removal of superoxide radicals"/>
    <property type="evidence" value="ECO:0007669"/>
    <property type="project" value="UniProtKB-UniRule"/>
</dbReference>
<dbReference type="AlphaFoldDB" id="A0A0M4D516"/>
<keyword evidence="8" id="KW-0521">NADP</keyword>
<sequence>MPAKPEIHETIILGSGPAGLTAAIYAARSRCCPLLIHGGQPGGQLTTTTVIDNFPGFSQGIDGPQLMKEMEEQARRFGTRFVEGIVTRVELKKAPFKVWVDKEKFFCQTLIVATGAVPKMLGLANEWELYGRGVSVCATCDAFFYRDKEVVVVGGGDTAMEEAVFLTRFARQVTVVHRRDTLRATLPLQELARRNPKITFRWNALVEAILGDREQGVQGVRIRDRESGATEELACDGLFIAIGHTPNTSLFAGQLDMDSEGYLVTGKGTETNVPGVFAAGDVQDPDFRQAITAAGSGCMAALQAERYLETLPQEESP</sequence>
<accession>A0A0M4D516</accession>
<comment type="subunit">
    <text evidence="7">Homodimer.</text>
</comment>
<keyword evidence="11" id="KW-1185">Reference proteome</keyword>
<dbReference type="GO" id="GO:0004791">
    <property type="term" value="F:thioredoxin-disulfide reductase (NADPH) activity"/>
    <property type="evidence" value="ECO:0007669"/>
    <property type="project" value="UniProtKB-UniRule"/>
</dbReference>
<organism evidence="10 11">
    <name type="scientific">Desulfuromonas soudanensis</name>
    <dbReference type="NCBI Taxonomy" id="1603606"/>
    <lineage>
        <taxon>Bacteria</taxon>
        <taxon>Pseudomonadati</taxon>
        <taxon>Thermodesulfobacteriota</taxon>
        <taxon>Desulfuromonadia</taxon>
        <taxon>Desulfuromonadales</taxon>
        <taxon>Desulfuromonadaceae</taxon>
        <taxon>Desulfuromonas</taxon>
    </lineage>
</organism>
<dbReference type="PRINTS" id="PR00368">
    <property type="entry name" value="FADPNR"/>
</dbReference>
<dbReference type="SUPFAM" id="SSF51905">
    <property type="entry name" value="FAD/NAD(P)-binding domain"/>
    <property type="match status" value="1"/>
</dbReference>
<dbReference type="PRINTS" id="PR00469">
    <property type="entry name" value="PNDRDTASEII"/>
</dbReference>
<evidence type="ECO:0000256" key="1">
    <source>
        <dbReference type="ARBA" id="ARBA00009333"/>
    </source>
</evidence>
<dbReference type="InterPro" id="IPR023753">
    <property type="entry name" value="FAD/NAD-binding_dom"/>
</dbReference>
<evidence type="ECO:0000256" key="8">
    <source>
        <dbReference type="RuleBase" id="RU003881"/>
    </source>
</evidence>